<keyword evidence="3" id="KW-1185">Reference proteome</keyword>
<dbReference type="Proteomes" id="UP000280834">
    <property type="component" value="Unassembled WGS sequence"/>
</dbReference>
<dbReference type="Pfam" id="PF02152">
    <property type="entry name" value="FolB"/>
    <property type="match status" value="1"/>
</dbReference>
<dbReference type="SUPFAM" id="SSF55620">
    <property type="entry name" value="Tetrahydrobiopterin biosynthesis enzymes-like"/>
    <property type="match status" value="1"/>
</dbReference>
<feature type="domain" description="Dihydroneopterin aldolase/epimerase" evidence="1">
    <location>
        <begin position="6"/>
        <end position="114"/>
    </location>
</feature>
<dbReference type="WBParaSite" id="BTMF_0000092401-mRNA-1">
    <property type="protein sequence ID" value="BTMF_0000092401-mRNA-1"/>
    <property type="gene ID" value="BTMF_0000092401"/>
</dbReference>
<organism evidence="4">
    <name type="scientific">Brugia timori</name>
    <dbReference type="NCBI Taxonomy" id="42155"/>
    <lineage>
        <taxon>Eukaryota</taxon>
        <taxon>Metazoa</taxon>
        <taxon>Ecdysozoa</taxon>
        <taxon>Nematoda</taxon>
        <taxon>Chromadorea</taxon>
        <taxon>Rhabditida</taxon>
        <taxon>Spirurina</taxon>
        <taxon>Spiruromorpha</taxon>
        <taxon>Filarioidea</taxon>
        <taxon>Onchocercidae</taxon>
        <taxon>Brugia</taxon>
    </lineage>
</organism>
<dbReference type="AlphaFoldDB" id="A0A0R3Q3Q6"/>
<dbReference type="SMART" id="SM00905">
    <property type="entry name" value="FolB"/>
    <property type="match status" value="1"/>
</dbReference>
<dbReference type="Gene3D" id="3.30.1130.10">
    <property type="match status" value="1"/>
</dbReference>
<evidence type="ECO:0000259" key="1">
    <source>
        <dbReference type="SMART" id="SM00905"/>
    </source>
</evidence>
<gene>
    <name evidence="2" type="ORF">BTMF_LOCUS288</name>
</gene>
<dbReference type="GO" id="GO:0004150">
    <property type="term" value="F:dihydroneopterin aldolase activity"/>
    <property type="evidence" value="ECO:0007669"/>
    <property type="project" value="InterPro"/>
</dbReference>
<reference evidence="2 3" key="2">
    <citation type="submission" date="2018-11" db="EMBL/GenBank/DDBJ databases">
        <authorList>
            <consortium name="Pathogen Informatics"/>
        </authorList>
    </citation>
    <scope>NUCLEOTIDE SEQUENCE [LARGE SCALE GENOMIC DNA]</scope>
</reference>
<proteinExistence type="predicted"/>
<protein>
    <submittedName>
        <fullName evidence="4">FolB domain-containing protein</fullName>
    </submittedName>
</protein>
<dbReference type="GO" id="GO:0006760">
    <property type="term" value="P:folic acid-containing compound metabolic process"/>
    <property type="evidence" value="ECO:0007669"/>
    <property type="project" value="InterPro"/>
</dbReference>
<reference evidence="4" key="1">
    <citation type="submission" date="2017-02" db="UniProtKB">
        <authorList>
            <consortium name="WormBaseParasite"/>
        </authorList>
    </citation>
    <scope>IDENTIFICATION</scope>
</reference>
<evidence type="ECO:0000313" key="3">
    <source>
        <dbReference type="Proteomes" id="UP000280834"/>
    </source>
</evidence>
<dbReference type="InterPro" id="IPR006157">
    <property type="entry name" value="FolB_dom"/>
</dbReference>
<name>A0A0R3Q3Q6_9BILA</name>
<evidence type="ECO:0000313" key="4">
    <source>
        <dbReference type="WBParaSite" id="BTMF_0000092401-mRNA-1"/>
    </source>
</evidence>
<dbReference type="InterPro" id="IPR043133">
    <property type="entry name" value="GTP-CH-I_C/QueF"/>
</dbReference>
<sequence>MATIEMQIEVRTEIGIAPSEQGREQALTVGLLVEVDDRHSDAAAREGKISETLDYGKLRQIVHQVFAERRWDLLEQVTTAIRDRIRDLKHVTSARVSITKHHAWADVPRLTLTR</sequence>
<dbReference type="EMBL" id="UZAG01000125">
    <property type="protein sequence ID" value="VDO07245.1"/>
    <property type="molecule type" value="Genomic_DNA"/>
</dbReference>
<evidence type="ECO:0000313" key="2">
    <source>
        <dbReference type="EMBL" id="VDO07245.1"/>
    </source>
</evidence>
<accession>A0A0R3Q3Q6</accession>